<dbReference type="Proteomes" id="UP000736672">
    <property type="component" value="Unassembled WGS sequence"/>
</dbReference>
<keyword evidence="9" id="KW-1185">Reference proteome</keyword>
<dbReference type="Pfam" id="PF20684">
    <property type="entry name" value="Fung_rhodopsin"/>
    <property type="match status" value="1"/>
</dbReference>
<evidence type="ECO:0000256" key="2">
    <source>
        <dbReference type="ARBA" id="ARBA00022692"/>
    </source>
</evidence>
<organism evidence="8 9">
    <name type="scientific">Fusarium solani</name>
    <name type="common">Filamentous fungus</name>
    <dbReference type="NCBI Taxonomy" id="169388"/>
    <lineage>
        <taxon>Eukaryota</taxon>
        <taxon>Fungi</taxon>
        <taxon>Dikarya</taxon>
        <taxon>Ascomycota</taxon>
        <taxon>Pezizomycotina</taxon>
        <taxon>Sordariomycetes</taxon>
        <taxon>Hypocreomycetidae</taxon>
        <taxon>Hypocreales</taxon>
        <taxon>Nectriaceae</taxon>
        <taxon>Fusarium</taxon>
        <taxon>Fusarium solani species complex</taxon>
    </lineage>
</organism>
<feature type="transmembrane region" description="Helical" evidence="6">
    <location>
        <begin position="206"/>
        <end position="226"/>
    </location>
</feature>
<keyword evidence="4 6" id="KW-0472">Membrane</keyword>
<evidence type="ECO:0000256" key="5">
    <source>
        <dbReference type="ARBA" id="ARBA00038359"/>
    </source>
</evidence>
<feature type="transmembrane region" description="Helical" evidence="6">
    <location>
        <begin position="98"/>
        <end position="119"/>
    </location>
</feature>
<dbReference type="PANTHER" id="PTHR33048:SF47">
    <property type="entry name" value="INTEGRAL MEMBRANE PROTEIN-RELATED"/>
    <property type="match status" value="1"/>
</dbReference>
<evidence type="ECO:0000313" key="9">
    <source>
        <dbReference type="Proteomes" id="UP000736672"/>
    </source>
</evidence>
<feature type="transmembrane region" description="Helical" evidence="6">
    <location>
        <begin position="131"/>
        <end position="153"/>
    </location>
</feature>
<comment type="similarity">
    <text evidence="5">Belongs to the SAT4 family.</text>
</comment>
<proteinExistence type="inferred from homology"/>
<evidence type="ECO:0000313" key="8">
    <source>
        <dbReference type="EMBL" id="KAH7232610.1"/>
    </source>
</evidence>
<sequence>MARSWSRASASASCPTPFSVDLDGLALAPPKDVTPNFVHPPNNSPLALGVFITRCVISTVCVILRGYGRVFLLRKLQIEEFLAMWANFKIWNVRYHDIILITYYVFKFGVFYSFVLTFLKMVILVETKSAFWWGCTIVTFVQITANIAIIVALNLQCTPDEVMWDFRVEAKCFNLFHPQVSSATIHLMLLPQRVIWKLNMGWKKRLGVSVIFSLGLLACISAAFRLASTVAYGDSEDDVFNPGPLILRTTAEMTCGFFIIYAPCGPMILRESGVLAKIKKVIGMATRSKSTNQKSDQYELDREGLWRRGSHR</sequence>
<gene>
    <name evidence="8" type="ORF">B0J15DRAFT_517514</name>
</gene>
<evidence type="ECO:0000259" key="7">
    <source>
        <dbReference type="Pfam" id="PF20684"/>
    </source>
</evidence>
<protein>
    <recommendedName>
        <fullName evidence="7">Rhodopsin domain-containing protein</fullName>
    </recommendedName>
</protein>
<accession>A0A9P9G5W7</accession>
<dbReference type="InterPro" id="IPR049326">
    <property type="entry name" value="Rhodopsin_dom_fungi"/>
</dbReference>
<reference evidence="8" key="1">
    <citation type="journal article" date="2021" name="Nat. Commun.">
        <title>Genetic determinants of endophytism in the Arabidopsis root mycobiome.</title>
        <authorList>
            <person name="Mesny F."/>
            <person name="Miyauchi S."/>
            <person name="Thiergart T."/>
            <person name="Pickel B."/>
            <person name="Atanasova L."/>
            <person name="Karlsson M."/>
            <person name="Huettel B."/>
            <person name="Barry K.W."/>
            <person name="Haridas S."/>
            <person name="Chen C."/>
            <person name="Bauer D."/>
            <person name="Andreopoulos W."/>
            <person name="Pangilinan J."/>
            <person name="LaButti K."/>
            <person name="Riley R."/>
            <person name="Lipzen A."/>
            <person name="Clum A."/>
            <person name="Drula E."/>
            <person name="Henrissat B."/>
            <person name="Kohler A."/>
            <person name="Grigoriev I.V."/>
            <person name="Martin F.M."/>
            <person name="Hacquard S."/>
        </authorList>
    </citation>
    <scope>NUCLEOTIDE SEQUENCE</scope>
    <source>
        <strain evidence="8">FSSC 5 MPI-SDFR-AT-0091</strain>
    </source>
</reference>
<feature type="transmembrane region" description="Helical" evidence="6">
    <location>
        <begin position="246"/>
        <end position="269"/>
    </location>
</feature>
<dbReference type="OrthoDB" id="4682787at2759"/>
<keyword evidence="3 6" id="KW-1133">Transmembrane helix</keyword>
<dbReference type="GO" id="GO:0016020">
    <property type="term" value="C:membrane"/>
    <property type="evidence" value="ECO:0007669"/>
    <property type="project" value="UniProtKB-SubCell"/>
</dbReference>
<dbReference type="InterPro" id="IPR052337">
    <property type="entry name" value="SAT4-like"/>
</dbReference>
<evidence type="ECO:0000256" key="3">
    <source>
        <dbReference type="ARBA" id="ARBA00022989"/>
    </source>
</evidence>
<keyword evidence="2 6" id="KW-0812">Transmembrane</keyword>
<dbReference type="EMBL" id="JAGTJS010000028">
    <property type="protein sequence ID" value="KAH7232610.1"/>
    <property type="molecule type" value="Genomic_DNA"/>
</dbReference>
<comment type="subcellular location">
    <subcellularLocation>
        <location evidence="1">Membrane</location>
        <topology evidence="1">Multi-pass membrane protein</topology>
    </subcellularLocation>
</comment>
<feature type="transmembrane region" description="Helical" evidence="6">
    <location>
        <begin position="46"/>
        <end position="67"/>
    </location>
</feature>
<comment type="caution">
    <text evidence="8">The sequence shown here is derived from an EMBL/GenBank/DDBJ whole genome shotgun (WGS) entry which is preliminary data.</text>
</comment>
<dbReference type="AlphaFoldDB" id="A0A9P9G5W7"/>
<evidence type="ECO:0000256" key="4">
    <source>
        <dbReference type="ARBA" id="ARBA00023136"/>
    </source>
</evidence>
<evidence type="ECO:0000256" key="6">
    <source>
        <dbReference type="SAM" id="Phobius"/>
    </source>
</evidence>
<dbReference type="PANTHER" id="PTHR33048">
    <property type="entry name" value="PTH11-LIKE INTEGRAL MEMBRANE PROTEIN (AFU_ORTHOLOGUE AFUA_5G11245)"/>
    <property type="match status" value="1"/>
</dbReference>
<evidence type="ECO:0000256" key="1">
    <source>
        <dbReference type="ARBA" id="ARBA00004141"/>
    </source>
</evidence>
<name>A0A9P9G5W7_FUSSL</name>
<feature type="domain" description="Rhodopsin" evidence="7">
    <location>
        <begin position="89"/>
        <end position="259"/>
    </location>
</feature>